<organism evidence="3">
    <name type="scientific">uncultured marine bacterium EB80_02D08</name>
    <dbReference type="NCBI Taxonomy" id="415441"/>
    <lineage>
        <taxon>Bacteria</taxon>
        <taxon>environmental samples</taxon>
    </lineage>
</organism>
<sequence>MAHINKQLKNIFLILIIFSASVSASNASSNLSNCEEKPNVYIISPQNGFVSDSNNVKVIFGSKNVEINPAGKGESATKKCFASGHHHLLVNIDQLPESFIPFDEGYYHFGGGQTEVILDLEPGTYSLQLILGSYVHNSRMQVNNFAGQGPFISEKITIRVN</sequence>
<evidence type="ECO:0000256" key="1">
    <source>
        <dbReference type="SAM" id="SignalP"/>
    </source>
</evidence>
<reference evidence="3" key="1">
    <citation type="journal article" date="2007" name="Environ. Microbiol.">
        <title>Proteorhodopsin photosystem gene clusters exhibit co-evolutionary trends and shared ancestry among diverse marine microbial phyla.</title>
        <authorList>
            <person name="McCarren J."/>
            <person name="Delong E.F."/>
        </authorList>
    </citation>
    <scope>NUCLEOTIDE SEQUENCE</scope>
</reference>
<gene>
    <name evidence="3" type="ORF">MBMO_EB80-02D08.0011</name>
</gene>
<protein>
    <recommendedName>
        <fullName evidence="2">DUF4399 domain-containing protein</fullName>
    </recommendedName>
</protein>
<dbReference type="InterPro" id="IPR025512">
    <property type="entry name" value="DUF4399"/>
</dbReference>
<dbReference type="EMBL" id="EF107104">
    <property type="protein sequence ID" value="ABL97379.1"/>
    <property type="molecule type" value="Genomic_DNA"/>
</dbReference>
<evidence type="ECO:0000259" key="2">
    <source>
        <dbReference type="Pfam" id="PF14347"/>
    </source>
</evidence>
<evidence type="ECO:0000313" key="3">
    <source>
        <dbReference type="EMBL" id="ABL97379.1"/>
    </source>
</evidence>
<proteinExistence type="predicted"/>
<feature type="signal peptide" evidence="1">
    <location>
        <begin position="1"/>
        <end position="24"/>
    </location>
</feature>
<feature type="chain" id="PRO_5002669392" description="DUF4399 domain-containing protein" evidence="1">
    <location>
        <begin position="25"/>
        <end position="161"/>
    </location>
</feature>
<accession>A4GJT4</accession>
<keyword evidence="1" id="KW-0732">Signal</keyword>
<dbReference type="AlphaFoldDB" id="A4GJT4"/>
<name>A4GJT4_9BACT</name>
<feature type="domain" description="DUF4399" evidence="2">
    <location>
        <begin position="58"/>
        <end position="140"/>
    </location>
</feature>
<dbReference type="Pfam" id="PF14347">
    <property type="entry name" value="DUF4399"/>
    <property type="match status" value="1"/>
</dbReference>